<dbReference type="EMBL" id="QJKD01000032">
    <property type="protein sequence ID" value="PXX43356.1"/>
    <property type="molecule type" value="Genomic_DNA"/>
</dbReference>
<evidence type="ECO:0000313" key="13">
    <source>
        <dbReference type="EMBL" id="PXX43356.1"/>
    </source>
</evidence>
<dbReference type="Pfam" id="PF12833">
    <property type="entry name" value="HTH_18"/>
    <property type="match status" value="1"/>
</dbReference>
<evidence type="ECO:0000313" key="14">
    <source>
        <dbReference type="Proteomes" id="UP000248057"/>
    </source>
</evidence>
<accession>A0A2V3XTE1</accession>
<dbReference type="Pfam" id="PF00072">
    <property type="entry name" value="Response_reg"/>
    <property type="match status" value="1"/>
</dbReference>
<evidence type="ECO:0000256" key="2">
    <source>
        <dbReference type="ARBA" id="ARBA00018672"/>
    </source>
</evidence>
<comment type="subcellular location">
    <subcellularLocation>
        <location evidence="1">Cytoplasm</location>
    </subcellularLocation>
</comment>
<evidence type="ECO:0000256" key="1">
    <source>
        <dbReference type="ARBA" id="ARBA00004496"/>
    </source>
</evidence>
<evidence type="ECO:0000256" key="7">
    <source>
        <dbReference type="ARBA" id="ARBA00023125"/>
    </source>
</evidence>
<dbReference type="InterPro" id="IPR009057">
    <property type="entry name" value="Homeodomain-like_sf"/>
</dbReference>
<keyword evidence="8" id="KW-0804">Transcription</keyword>
<keyword evidence="6" id="KW-0805">Transcription regulation</keyword>
<dbReference type="SUPFAM" id="SSF52172">
    <property type="entry name" value="CheY-like"/>
    <property type="match status" value="1"/>
</dbReference>
<dbReference type="InterPro" id="IPR018060">
    <property type="entry name" value="HTH_AraC"/>
</dbReference>
<dbReference type="RefSeq" id="WP_110326811.1">
    <property type="nucleotide sequence ID" value="NZ_QJKD01000032.1"/>
</dbReference>
<proteinExistence type="predicted"/>
<dbReference type="GeneID" id="86065085"/>
<feature type="modified residue" description="4-aspartylphosphate" evidence="10">
    <location>
        <position position="55"/>
    </location>
</feature>
<gene>
    <name evidence="13" type="ORF">DFR60_13214</name>
</gene>
<dbReference type="Gene3D" id="1.10.10.60">
    <property type="entry name" value="Homeodomain-like"/>
    <property type="match status" value="2"/>
</dbReference>
<name>A0A2V3XTE1_9FIRM</name>
<comment type="function">
    <text evidence="9">May play the central regulatory role in sporulation. It may be an element of the effector pathway responsible for the activation of sporulation genes in response to nutritional stress. Spo0A may act in concert with spo0H (a sigma factor) to control the expression of some genes that are critical to the sporulation process.</text>
</comment>
<dbReference type="GO" id="GO:0005737">
    <property type="term" value="C:cytoplasm"/>
    <property type="evidence" value="ECO:0007669"/>
    <property type="project" value="UniProtKB-SubCell"/>
</dbReference>
<dbReference type="CDD" id="cd17536">
    <property type="entry name" value="REC_YesN-like"/>
    <property type="match status" value="1"/>
</dbReference>
<dbReference type="GO" id="GO:0000160">
    <property type="term" value="P:phosphorelay signal transduction system"/>
    <property type="evidence" value="ECO:0007669"/>
    <property type="project" value="UniProtKB-KW"/>
</dbReference>
<dbReference type="PANTHER" id="PTHR42713">
    <property type="entry name" value="HISTIDINE KINASE-RELATED"/>
    <property type="match status" value="1"/>
</dbReference>
<evidence type="ECO:0000256" key="4">
    <source>
        <dbReference type="ARBA" id="ARBA00022553"/>
    </source>
</evidence>
<dbReference type="InterPro" id="IPR001789">
    <property type="entry name" value="Sig_transdc_resp-reg_receiver"/>
</dbReference>
<keyword evidence="5" id="KW-0902">Two-component regulatory system</keyword>
<dbReference type="Proteomes" id="UP000248057">
    <property type="component" value="Unassembled WGS sequence"/>
</dbReference>
<dbReference type="InterPro" id="IPR051552">
    <property type="entry name" value="HptR"/>
</dbReference>
<evidence type="ECO:0000256" key="3">
    <source>
        <dbReference type="ARBA" id="ARBA00022490"/>
    </source>
</evidence>
<feature type="domain" description="Response regulatory" evidence="12">
    <location>
        <begin position="3"/>
        <end position="120"/>
    </location>
</feature>
<keyword evidence="4 10" id="KW-0597">Phosphoprotein</keyword>
<dbReference type="GO" id="GO:0043565">
    <property type="term" value="F:sequence-specific DNA binding"/>
    <property type="evidence" value="ECO:0007669"/>
    <property type="project" value="InterPro"/>
</dbReference>
<keyword evidence="3" id="KW-0963">Cytoplasm</keyword>
<feature type="domain" description="HTH araC/xylS-type" evidence="11">
    <location>
        <begin position="235"/>
        <end position="337"/>
    </location>
</feature>
<comment type="caution">
    <text evidence="13">The sequence shown here is derived from an EMBL/GenBank/DDBJ whole genome shotgun (WGS) entry which is preliminary data.</text>
</comment>
<dbReference type="Gene3D" id="3.40.50.2300">
    <property type="match status" value="1"/>
</dbReference>
<evidence type="ECO:0000256" key="8">
    <source>
        <dbReference type="ARBA" id="ARBA00023163"/>
    </source>
</evidence>
<evidence type="ECO:0000256" key="5">
    <source>
        <dbReference type="ARBA" id="ARBA00023012"/>
    </source>
</evidence>
<dbReference type="PROSITE" id="PS50110">
    <property type="entry name" value="RESPONSE_REGULATORY"/>
    <property type="match status" value="1"/>
</dbReference>
<protein>
    <recommendedName>
        <fullName evidence="2">Stage 0 sporulation protein A homolog</fullName>
    </recommendedName>
</protein>
<dbReference type="SMART" id="SM00342">
    <property type="entry name" value="HTH_ARAC"/>
    <property type="match status" value="1"/>
</dbReference>
<evidence type="ECO:0000259" key="12">
    <source>
        <dbReference type="PROSITE" id="PS50110"/>
    </source>
</evidence>
<keyword evidence="7" id="KW-0238">DNA-binding</keyword>
<dbReference type="AlphaFoldDB" id="A0A2V3XTE1"/>
<evidence type="ECO:0000256" key="6">
    <source>
        <dbReference type="ARBA" id="ARBA00023015"/>
    </source>
</evidence>
<keyword evidence="14" id="KW-1185">Reference proteome</keyword>
<dbReference type="PROSITE" id="PS01124">
    <property type="entry name" value="HTH_ARAC_FAMILY_2"/>
    <property type="match status" value="1"/>
</dbReference>
<evidence type="ECO:0000259" key="11">
    <source>
        <dbReference type="PROSITE" id="PS01124"/>
    </source>
</evidence>
<dbReference type="InterPro" id="IPR011006">
    <property type="entry name" value="CheY-like_superfamily"/>
</dbReference>
<organism evidence="13 14">
    <name type="scientific">Hungatella effluvii</name>
    <dbReference type="NCBI Taxonomy" id="1096246"/>
    <lineage>
        <taxon>Bacteria</taxon>
        <taxon>Bacillati</taxon>
        <taxon>Bacillota</taxon>
        <taxon>Clostridia</taxon>
        <taxon>Lachnospirales</taxon>
        <taxon>Lachnospiraceae</taxon>
        <taxon>Hungatella</taxon>
    </lineage>
</organism>
<dbReference type="GO" id="GO:0003700">
    <property type="term" value="F:DNA-binding transcription factor activity"/>
    <property type="evidence" value="ECO:0007669"/>
    <property type="project" value="InterPro"/>
</dbReference>
<dbReference type="SUPFAM" id="SSF46689">
    <property type="entry name" value="Homeodomain-like"/>
    <property type="match status" value="1"/>
</dbReference>
<dbReference type="PANTHER" id="PTHR42713:SF3">
    <property type="entry name" value="TRANSCRIPTIONAL REGULATORY PROTEIN HPTR"/>
    <property type="match status" value="1"/>
</dbReference>
<reference evidence="13 14" key="1">
    <citation type="submission" date="2018-05" db="EMBL/GenBank/DDBJ databases">
        <title>Genomic Encyclopedia of Type Strains, Phase IV (KMG-IV): sequencing the most valuable type-strain genomes for metagenomic binning, comparative biology and taxonomic classification.</title>
        <authorList>
            <person name="Goeker M."/>
        </authorList>
    </citation>
    <scope>NUCLEOTIDE SEQUENCE [LARGE SCALE GENOMIC DNA]</scope>
    <source>
        <strain evidence="13 14">DSM 24995</strain>
    </source>
</reference>
<sequence>MHKLLIADDEKLIREAIVELIDWEALDIQITASCKNGMETLDAIMDTAPDIVMTDIRMPGLDGLDLIEKLQSLDSHIQFIILTGYPEFDYARRAIKYGVREYLLKPISEEAIIEAVNHVKKSLPVYSNPGIADLVSRLLVCRQEGNTEQARLLLDHFFTHFAKPAELRPVGLNLLMELHTQFLPPSAEDLSHFAEQILSEQNVMNLRDIISRQIISLLFTDSKQKSAFAKTSLADTVKAYVSAHLDDENLSLKYIAENLLYINVSYLSRTFTKQSGEKFSNYINRSRIEKAQRLLRQSGADHIHVIAEAVGFGSNPQYFSQVFKKYTGSTPSQFAENK</sequence>
<evidence type="ECO:0000256" key="10">
    <source>
        <dbReference type="PROSITE-ProRule" id="PRU00169"/>
    </source>
</evidence>
<dbReference type="SMART" id="SM00448">
    <property type="entry name" value="REC"/>
    <property type="match status" value="1"/>
</dbReference>
<evidence type="ECO:0000256" key="9">
    <source>
        <dbReference type="ARBA" id="ARBA00024867"/>
    </source>
</evidence>